<comment type="caution">
    <text evidence="2">The sequence shown here is derived from an EMBL/GenBank/DDBJ whole genome shotgun (WGS) entry which is preliminary data.</text>
</comment>
<dbReference type="Gene3D" id="3.20.80.10">
    <property type="entry name" value="Regulatory factor, effector binding domain"/>
    <property type="match status" value="1"/>
</dbReference>
<protein>
    <submittedName>
        <fullName evidence="2">GyrI-like domain-containing protein</fullName>
    </submittedName>
</protein>
<organism evidence="2 3">
    <name type="scientific">Sporolactobacillus shoreicorticis</name>
    <dbReference type="NCBI Taxonomy" id="1923877"/>
    <lineage>
        <taxon>Bacteria</taxon>
        <taxon>Bacillati</taxon>
        <taxon>Bacillota</taxon>
        <taxon>Bacilli</taxon>
        <taxon>Bacillales</taxon>
        <taxon>Sporolactobacillaceae</taxon>
        <taxon>Sporolactobacillus</taxon>
    </lineage>
</organism>
<accession>A0ABW5S142</accession>
<dbReference type="InterPro" id="IPR010499">
    <property type="entry name" value="AraC_E-bd"/>
</dbReference>
<evidence type="ECO:0000259" key="1">
    <source>
        <dbReference type="SMART" id="SM00871"/>
    </source>
</evidence>
<sequence length="159" mass="17980">MSYEVVQLEEKTVAGLKIRTSNDDANMGRDIGALWENFLGDGVYQTISTKKNENTIGLYTNYESDVNGTYDVMVCCEVEETKGLTENIKVHTIPAGRYAKFIVRGNVQTAVGAFWAELWSMDLDRKYSCDFEEYQGDSDMNHAEIHVYISLNELGEAHE</sequence>
<evidence type="ECO:0000313" key="3">
    <source>
        <dbReference type="Proteomes" id="UP001597399"/>
    </source>
</evidence>
<dbReference type="EMBL" id="JBHUMQ010000017">
    <property type="protein sequence ID" value="MFD2693501.1"/>
    <property type="molecule type" value="Genomic_DNA"/>
</dbReference>
<feature type="domain" description="AraC effector-binding" evidence="1">
    <location>
        <begin position="1"/>
        <end position="152"/>
    </location>
</feature>
<dbReference type="InterPro" id="IPR053182">
    <property type="entry name" value="YobU-like_regulator"/>
</dbReference>
<gene>
    <name evidence="2" type="ORF">ACFSUE_07660</name>
</gene>
<dbReference type="Pfam" id="PF14526">
    <property type="entry name" value="Cass2"/>
    <property type="match status" value="1"/>
</dbReference>
<dbReference type="InterPro" id="IPR011256">
    <property type="entry name" value="Reg_factor_effector_dom_sf"/>
</dbReference>
<dbReference type="RefSeq" id="WP_253060407.1">
    <property type="nucleotide sequence ID" value="NZ_JAMXWM010000005.1"/>
</dbReference>
<proteinExistence type="predicted"/>
<reference evidence="3" key="1">
    <citation type="journal article" date="2019" name="Int. J. Syst. Evol. Microbiol.">
        <title>The Global Catalogue of Microorganisms (GCM) 10K type strain sequencing project: providing services to taxonomists for standard genome sequencing and annotation.</title>
        <authorList>
            <consortium name="The Broad Institute Genomics Platform"/>
            <consortium name="The Broad Institute Genome Sequencing Center for Infectious Disease"/>
            <person name="Wu L."/>
            <person name="Ma J."/>
        </authorList>
    </citation>
    <scope>NUCLEOTIDE SEQUENCE [LARGE SCALE GENOMIC DNA]</scope>
    <source>
        <strain evidence="3">TISTR 2466</strain>
    </source>
</reference>
<dbReference type="SMART" id="SM00871">
    <property type="entry name" value="AraC_E_bind"/>
    <property type="match status" value="1"/>
</dbReference>
<name>A0ABW5S142_9BACL</name>
<dbReference type="PANTHER" id="PTHR36444:SF2">
    <property type="entry name" value="TRANSCRIPTIONAL REGULATOR PROTEIN YOBU-RELATED"/>
    <property type="match status" value="1"/>
</dbReference>
<keyword evidence="3" id="KW-1185">Reference proteome</keyword>
<dbReference type="InterPro" id="IPR029441">
    <property type="entry name" value="Cass2"/>
</dbReference>
<dbReference type="Proteomes" id="UP001597399">
    <property type="component" value="Unassembled WGS sequence"/>
</dbReference>
<dbReference type="PANTHER" id="PTHR36444">
    <property type="entry name" value="TRANSCRIPTIONAL REGULATOR PROTEIN YOBU-RELATED"/>
    <property type="match status" value="1"/>
</dbReference>
<dbReference type="SUPFAM" id="SSF55136">
    <property type="entry name" value="Probable bacterial effector-binding domain"/>
    <property type="match status" value="1"/>
</dbReference>
<evidence type="ECO:0000313" key="2">
    <source>
        <dbReference type="EMBL" id="MFD2693501.1"/>
    </source>
</evidence>